<dbReference type="CDD" id="cd19535">
    <property type="entry name" value="Cyc_NRPS"/>
    <property type="match status" value="1"/>
</dbReference>
<dbReference type="NCBIfam" id="TIGR01733">
    <property type="entry name" value="AA-adenyl-dom"/>
    <property type="match status" value="1"/>
</dbReference>
<dbReference type="SUPFAM" id="SSF47336">
    <property type="entry name" value="ACP-like"/>
    <property type="match status" value="3"/>
</dbReference>
<evidence type="ECO:0000259" key="9">
    <source>
        <dbReference type="PROSITE" id="PS50075"/>
    </source>
</evidence>
<dbReference type="GO" id="GO:0043041">
    <property type="term" value="P:amino acid activation for nonribosomal peptide biosynthetic process"/>
    <property type="evidence" value="ECO:0007669"/>
    <property type="project" value="TreeGrafter"/>
</dbReference>
<dbReference type="GO" id="GO:0031177">
    <property type="term" value="F:phosphopantetheine binding"/>
    <property type="evidence" value="ECO:0007669"/>
    <property type="project" value="InterPro"/>
</dbReference>
<evidence type="ECO:0000313" key="11">
    <source>
        <dbReference type="Proteomes" id="UP001195196"/>
    </source>
</evidence>
<feature type="domain" description="Carrier" evidence="9">
    <location>
        <begin position="14"/>
        <end position="87"/>
    </location>
</feature>
<dbReference type="FunFam" id="3.30.559.10:FF:000023">
    <property type="entry name" value="Non-ribosomal peptide synthetase"/>
    <property type="match status" value="1"/>
</dbReference>
<comment type="pathway">
    <text evidence="2">Siderophore biosynthesis; mycobactin biosynthesis.</text>
</comment>
<dbReference type="FunFam" id="3.40.50.12780:FF:000012">
    <property type="entry name" value="Non-ribosomal peptide synthetase"/>
    <property type="match status" value="1"/>
</dbReference>
<dbReference type="InterPro" id="IPR042099">
    <property type="entry name" value="ANL_N_sf"/>
</dbReference>
<dbReference type="Gene3D" id="3.30.559.10">
    <property type="entry name" value="Chloramphenicol acetyltransferase-like domain"/>
    <property type="match status" value="1"/>
</dbReference>
<dbReference type="InterPro" id="IPR057737">
    <property type="entry name" value="Condensation_MtbB-like"/>
</dbReference>
<dbReference type="Gene3D" id="3.30.559.30">
    <property type="entry name" value="Nonribosomal peptide synthetase, condensation domain"/>
    <property type="match status" value="1"/>
</dbReference>
<proteinExistence type="inferred from homology"/>
<dbReference type="Proteomes" id="UP001195196">
    <property type="component" value="Unassembled WGS sequence"/>
</dbReference>
<dbReference type="EMBL" id="JAFFGU010000020">
    <property type="protein sequence ID" value="MBM7280425.1"/>
    <property type="molecule type" value="Genomic_DNA"/>
</dbReference>
<dbReference type="InterPro" id="IPR045851">
    <property type="entry name" value="AMP-bd_C_sf"/>
</dbReference>
<reference evidence="10" key="1">
    <citation type="submission" date="2021-02" db="EMBL/GenBank/DDBJ databases">
        <title>Taxonomy, biology and ecology of Rhodococcus bacteria occurring in California pistachio and other woody hosts as revealed by genome sequence analyses.</title>
        <authorList>
            <person name="Riely B."/>
            <person name="Gai Y."/>
        </authorList>
    </citation>
    <scope>NUCLEOTIDE SEQUENCE</scope>
    <source>
        <strain evidence="10">BP-295</strain>
    </source>
</reference>
<dbReference type="Gene3D" id="3.30.300.30">
    <property type="match status" value="1"/>
</dbReference>
<dbReference type="GO" id="GO:0005737">
    <property type="term" value="C:cytoplasm"/>
    <property type="evidence" value="ECO:0007669"/>
    <property type="project" value="TreeGrafter"/>
</dbReference>
<dbReference type="Gene3D" id="3.40.50.12780">
    <property type="entry name" value="N-terminal domain of ligase-like"/>
    <property type="match status" value="1"/>
</dbReference>
<evidence type="ECO:0000256" key="6">
    <source>
        <dbReference type="ARBA" id="ARBA00022553"/>
    </source>
</evidence>
<comment type="caution">
    <text evidence="10">The sequence shown here is derived from an EMBL/GenBank/DDBJ whole genome shotgun (WGS) entry which is preliminary data.</text>
</comment>
<dbReference type="InterPro" id="IPR000873">
    <property type="entry name" value="AMP-dep_synth/lig_dom"/>
</dbReference>
<dbReference type="InterPro" id="IPR020845">
    <property type="entry name" value="AMP-binding_CS"/>
</dbReference>
<dbReference type="InterPro" id="IPR020806">
    <property type="entry name" value="PKS_PP-bd"/>
</dbReference>
<dbReference type="AlphaFoldDB" id="A0AAW4GBU3"/>
<dbReference type="PANTHER" id="PTHR45527">
    <property type="entry name" value="NONRIBOSOMAL PEPTIDE SYNTHETASE"/>
    <property type="match status" value="1"/>
</dbReference>
<dbReference type="InterPro" id="IPR025110">
    <property type="entry name" value="AMP-bd_C"/>
</dbReference>
<dbReference type="InterPro" id="IPR036736">
    <property type="entry name" value="ACP-like_sf"/>
</dbReference>
<dbReference type="SUPFAM" id="SSF52777">
    <property type="entry name" value="CoA-dependent acyltransferases"/>
    <property type="match status" value="2"/>
</dbReference>
<evidence type="ECO:0000256" key="3">
    <source>
        <dbReference type="ARBA" id="ARBA00007380"/>
    </source>
</evidence>
<evidence type="ECO:0000256" key="5">
    <source>
        <dbReference type="ARBA" id="ARBA00022450"/>
    </source>
</evidence>
<dbReference type="GO" id="GO:0008610">
    <property type="term" value="P:lipid biosynthetic process"/>
    <property type="evidence" value="ECO:0007669"/>
    <property type="project" value="UniProtKB-ARBA"/>
</dbReference>
<dbReference type="GO" id="GO:0016874">
    <property type="term" value="F:ligase activity"/>
    <property type="evidence" value="ECO:0007669"/>
    <property type="project" value="UniProtKB-KW"/>
</dbReference>
<dbReference type="Gene3D" id="1.10.1200.10">
    <property type="entry name" value="ACP-like"/>
    <property type="match status" value="3"/>
</dbReference>
<evidence type="ECO:0000256" key="7">
    <source>
        <dbReference type="ARBA" id="ARBA00022598"/>
    </source>
</evidence>
<sequence length="1239" mass="132780">MATNSEMTDPIADLVSPADIRAQVATALGVAPESLDPTQDLIAQGLDSLRMMRLAGTWRKRGIDIDFARLAAQPTLDAWIEMLAADATPAPAAREAASPENGAPAVPDIRGEIATALGVAPESLDPTQDLIAQGLDSLRMMRLAGTWRKRGIDIDFARLAAQPTLDAWIALLGEPSTPAETSASPENVDPTAPFPLAPMQHAYWIGRSDSHAFGNVAAHLYIEFDGHDLDPDRFTTAMGVLLQRHPMLRVRVLPDGTQAVGPAHPDAIAVHDLRAQPAEMVEAILAEKRSHGTHRTLPVEEGAVIRAELSLLPDRSTRVHLDVDMIAADAMSYRVLVDDFARLYRGETLPELGVTFATITADRASREILDEDLAWWRERIPHLPGPPELPLDDRAARGEVEPRSVRLHHSVSASEWKRLEEHAHRRGVTPAAAVAAAFAEAIGTHAANSRFLLTVPLFDRPQIHADVERVVGDFTSSILVDVDLRRPATLAERARQMRSAMHDAAAHGSMSGLDVLRELGRARGESVVSPIVFTSALGLGDLFSPQATDVLGDPAWIVSQGPQVLLDAQVTEIAGGLLLNWDVRVSDLDETTARAMFDYYVRLLGLLVDGEWDAQAPDPVDDDVRAQRLSVEEPLPETDTFDGTLHGSVFARAAQRSSDPAVITDTRTWTHGELTDEALRVAGALTAAGVRPGDTVVVNLPKSGDQIVAALAVLAVGAAYVPIAPTQPAARRDRIVSIAGPRAVLTADADAWAEPYGPTVIDLETARTSAPVAPVEVTDEELAYILFTSGSTGLPKGVQVPHRAAVATITDLVDRYSIDARDRSLQVSSLEFDLSVFDIFGLLTVGGAVVVPGDDERTKVDDWVRLLADHSVSVLNCVPSILGMILDLGSLPSSLRMIIMGGDKVDVSLLERVTAQLPDCRVAGLGGTTETAIHSTICEADDVPAGMAFVPYGVPLRGVRCRVVDEIGRDRPDLVPGELWIGGAGVADGYRGDPERTADRFVHHDGEKWYRTGDLARYLPGGFLDFLGRADHMVKVRGYRVELGEVEAGLLALDGVCSAVAWSDGRDLHAAVVAGTDVDESTIRAELSDSLPPHMIPRSIILLDTLPLTANGKYDRKALTALVDTAEGGPQVVAPGTPLEEALVVIFSEVLPVRPIGVTEDFISLGGDSVQATRLVALSRTWLDAPRLSVADIFGHRTIAGLAERLTALEGPRVVRVAEILLDVVALSDEQVDAELAGT</sequence>
<keyword evidence="7" id="KW-0436">Ligase</keyword>
<dbReference type="Pfam" id="PF13193">
    <property type="entry name" value="AMP-binding_C"/>
    <property type="match status" value="1"/>
</dbReference>
<dbReference type="PROSITE" id="PS50075">
    <property type="entry name" value="CARRIER"/>
    <property type="match status" value="3"/>
</dbReference>
<evidence type="ECO:0000313" key="10">
    <source>
        <dbReference type="EMBL" id="MBM7280425.1"/>
    </source>
</evidence>
<dbReference type="RefSeq" id="WP_204718977.1">
    <property type="nucleotide sequence ID" value="NZ_JAFFGU010000020.1"/>
</dbReference>
<dbReference type="Pfam" id="PF00668">
    <property type="entry name" value="Condensation"/>
    <property type="match status" value="1"/>
</dbReference>
<feature type="domain" description="Carrier" evidence="9">
    <location>
        <begin position="1134"/>
        <end position="1210"/>
    </location>
</feature>
<dbReference type="PANTHER" id="PTHR45527:SF10">
    <property type="entry name" value="PYOCHELIN SYNTHASE PCHF"/>
    <property type="match status" value="1"/>
</dbReference>
<feature type="domain" description="Carrier" evidence="9">
    <location>
        <begin position="103"/>
        <end position="176"/>
    </location>
</feature>
<dbReference type="InterPro" id="IPR023213">
    <property type="entry name" value="CAT-like_dom_sf"/>
</dbReference>
<evidence type="ECO:0000256" key="8">
    <source>
        <dbReference type="ARBA" id="ARBA00033440"/>
    </source>
</evidence>
<gene>
    <name evidence="10" type="ORF">JTZ10_22015</name>
</gene>
<keyword evidence="6" id="KW-0597">Phosphoprotein</keyword>
<dbReference type="InterPro" id="IPR010071">
    <property type="entry name" value="AA_adenyl_dom"/>
</dbReference>
<name>A0AAW4GBU3_GORRU</name>
<evidence type="ECO:0000256" key="2">
    <source>
        <dbReference type="ARBA" id="ARBA00005102"/>
    </source>
</evidence>
<evidence type="ECO:0000256" key="1">
    <source>
        <dbReference type="ARBA" id="ARBA00001957"/>
    </source>
</evidence>
<comment type="similarity">
    <text evidence="3">Belongs to the ATP-dependent AMP-binding enzyme family. MbtB subfamily.</text>
</comment>
<dbReference type="InterPro" id="IPR001242">
    <property type="entry name" value="Condensation_dom"/>
</dbReference>
<dbReference type="FunFam" id="3.30.559.30:FF:000006">
    <property type="entry name" value="Yersiniabactin polyketide/non-ribosomal peptide synthetase"/>
    <property type="match status" value="1"/>
</dbReference>
<accession>A0AAW4GBU3</accession>
<dbReference type="Pfam" id="PF00550">
    <property type="entry name" value="PP-binding"/>
    <property type="match status" value="3"/>
</dbReference>
<dbReference type="PROSITE" id="PS00455">
    <property type="entry name" value="AMP_BINDING"/>
    <property type="match status" value="1"/>
</dbReference>
<protein>
    <recommendedName>
        <fullName evidence="4">Phenyloxazoline synthase MbtB</fullName>
    </recommendedName>
    <alternativeName>
        <fullName evidence="8">Mycobactin synthetase protein B</fullName>
    </alternativeName>
</protein>
<dbReference type="SUPFAM" id="SSF56801">
    <property type="entry name" value="Acetyl-CoA synthetase-like"/>
    <property type="match status" value="1"/>
</dbReference>
<organism evidence="10 11">
    <name type="scientific">Gordonia rubripertincta</name>
    <name type="common">Rhodococcus corallinus</name>
    <dbReference type="NCBI Taxonomy" id="36822"/>
    <lineage>
        <taxon>Bacteria</taxon>
        <taxon>Bacillati</taxon>
        <taxon>Actinomycetota</taxon>
        <taxon>Actinomycetes</taxon>
        <taxon>Mycobacteriales</taxon>
        <taxon>Gordoniaceae</taxon>
        <taxon>Gordonia</taxon>
    </lineage>
</organism>
<keyword evidence="5" id="KW-0596">Phosphopantetheine</keyword>
<evidence type="ECO:0000256" key="4">
    <source>
        <dbReference type="ARBA" id="ARBA00016743"/>
    </source>
</evidence>
<dbReference type="InterPro" id="IPR009081">
    <property type="entry name" value="PP-bd_ACP"/>
</dbReference>
<dbReference type="GO" id="GO:0044550">
    <property type="term" value="P:secondary metabolite biosynthetic process"/>
    <property type="evidence" value="ECO:0007669"/>
    <property type="project" value="TreeGrafter"/>
</dbReference>
<dbReference type="Pfam" id="PF00501">
    <property type="entry name" value="AMP-binding"/>
    <property type="match status" value="1"/>
</dbReference>
<dbReference type="SMART" id="SM00823">
    <property type="entry name" value="PKS_PP"/>
    <property type="match status" value="3"/>
</dbReference>
<comment type="cofactor">
    <cofactor evidence="1">
        <name>pantetheine 4'-phosphate</name>
        <dbReference type="ChEBI" id="CHEBI:47942"/>
    </cofactor>
</comment>